<feature type="region of interest" description="Disordered" evidence="1">
    <location>
        <begin position="1"/>
        <end position="29"/>
    </location>
</feature>
<feature type="compositionally biased region" description="Acidic residues" evidence="1">
    <location>
        <begin position="1"/>
        <end position="10"/>
    </location>
</feature>
<reference evidence="2" key="1">
    <citation type="submission" date="2007-03" db="EMBL/GenBank/DDBJ databases">
        <title>Annotation of Culex pipiens quinquefasciatus.</title>
        <authorList>
            <consortium name="The Broad Institute Genome Sequencing Platform"/>
            <person name="Atkinson P.W."/>
            <person name="Hemingway J."/>
            <person name="Christensen B.M."/>
            <person name="Higgs S."/>
            <person name="Kodira C."/>
            <person name="Hannick L."/>
            <person name="Megy K."/>
            <person name="O'Leary S."/>
            <person name="Pearson M."/>
            <person name="Haas B.J."/>
            <person name="Mauceli E."/>
            <person name="Wortman J.R."/>
            <person name="Lee N.H."/>
            <person name="Guigo R."/>
            <person name="Stanke M."/>
            <person name="Alvarado L."/>
            <person name="Amedeo P."/>
            <person name="Antoine C.H."/>
            <person name="Arensburger P."/>
            <person name="Bidwell S.L."/>
            <person name="Crawford M."/>
            <person name="Camaro F."/>
            <person name="Devon K."/>
            <person name="Engels R."/>
            <person name="Hammond M."/>
            <person name="Howarth C."/>
            <person name="Koehrsen M."/>
            <person name="Lawson D."/>
            <person name="Montgomery P."/>
            <person name="Nene V."/>
            <person name="Nusbaum C."/>
            <person name="Puiu D."/>
            <person name="Romero-Severson J."/>
            <person name="Severson D.W."/>
            <person name="Shumway M."/>
            <person name="Sisk P."/>
            <person name="Stolte C."/>
            <person name="Zeng Q."/>
            <person name="Eisenstadt E."/>
            <person name="Fraser-Liggett C."/>
            <person name="Strausberg R."/>
            <person name="Galagan J."/>
            <person name="Birren B."/>
            <person name="Collins F.H."/>
        </authorList>
    </citation>
    <scope>NUCLEOTIDE SEQUENCE [LARGE SCALE GENOMIC DNA]</scope>
    <source>
        <strain evidence="2">JHB</strain>
    </source>
</reference>
<dbReference type="InParanoid" id="B0X2H5"/>
<evidence type="ECO:0000313" key="4">
    <source>
        <dbReference type="Proteomes" id="UP000002320"/>
    </source>
</evidence>
<evidence type="ECO:0000256" key="1">
    <source>
        <dbReference type="SAM" id="MobiDB-lite"/>
    </source>
</evidence>
<reference evidence="3" key="2">
    <citation type="submission" date="2021-02" db="UniProtKB">
        <authorList>
            <consortium name="EnsemblMetazoa"/>
        </authorList>
    </citation>
    <scope>IDENTIFICATION</scope>
    <source>
        <strain evidence="3">JHB</strain>
    </source>
</reference>
<gene>
    <name evidence="3" type="primary">6046683</name>
    <name evidence="2" type="ORF">CpipJ_CPIJ013372</name>
</gene>
<dbReference type="Proteomes" id="UP000002320">
    <property type="component" value="Unassembled WGS sequence"/>
</dbReference>
<organism>
    <name type="scientific">Culex quinquefasciatus</name>
    <name type="common">Southern house mosquito</name>
    <name type="synonym">Culex pungens</name>
    <dbReference type="NCBI Taxonomy" id="7176"/>
    <lineage>
        <taxon>Eukaryota</taxon>
        <taxon>Metazoa</taxon>
        <taxon>Ecdysozoa</taxon>
        <taxon>Arthropoda</taxon>
        <taxon>Hexapoda</taxon>
        <taxon>Insecta</taxon>
        <taxon>Pterygota</taxon>
        <taxon>Neoptera</taxon>
        <taxon>Endopterygota</taxon>
        <taxon>Diptera</taxon>
        <taxon>Nematocera</taxon>
        <taxon>Culicoidea</taxon>
        <taxon>Culicidae</taxon>
        <taxon>Culicinae</taxon>
        <taxon>Culicini</taxon>
        <taxon>Culex</taxon>
        <taxon>Culex</taxon>
    </lineage>
</organism>
<dbReference type="HOGENOM" id="CLU_1983739_0_0_1"/>
<evidence type="ECO:0000313" key="2">
    <source>
        <dbReference type="EMBL" id="EDS39198.1"/>
    </source>
</evidence>
<dbReference type="EnsemblMetazoa" id="CPIJ013372-RA">
    <property type="protein sequence ID" value="CPIJ013372-PA"/>
    <property type="gene ID" value="CPIJ013372"/>
</dbReference>
<protein>
    <submittedName>
        <fullName evidence="2 3">Uncharacterized protein</fullName>
    </submittedName>
</protein>
<proteinExistence type="predicted"/>
<dbReference type="KEGG" id="cqu:CpipJ_CPIJ013372"/>
<dbReference type="VEuPathDB" id="VectorBase:CPIJ013372"/>
<sequence>MSSAVVDDENNFSSRRGEWRTQQAQTRRRTPLDGAYHFWCTRNPTEWQSSFGGASQKIEREKKLYYLRVERWGACPHKNSSHLHYQDHHYQQSKRTTTSACKQENVLVRGTHATVVCHATIVGESE</sequence>
<keyword evidence="4" id="KW-1185">Reference proteome</keyword>
<dbReference type="EMBL" id="DS232289">
    <property type="protein sequence ID" value="EDS39198.1"/>
    <property type="molecule type" value="Genomic_DNA"/>
</dbReference>
<accession>B0X2H5</accession>
<evidence type="ECO:0000313" key="3">
    <source>
        <dbReference type="EnsemblMetazoa" id="CPIJ013372-PA"/>
    </source>
</evidence>
<dbReference type="AlphaFoldDB" id="B0X2H5"/>
<name>B0X2H5_CULQU</name>